<feature type="region of interest" description="Disordered" evidence="5">
    <location>
        <begin position="94"/>
        <end position="170"/>
    </location>
</feature>
<reference evidence="7 8" key="1">
    <citation type="submission" date="2024-01" db="EMBL/GenBank/DDBJ databases">
        <title>Complete genome of Cladobotryum mycophilum ATHUM6906.</title>
        <authorList>
            <person name="Christinaki A.C."/>
            <person name="Myridakis A.I."/>
            <person name="Kouvelis V.N."/>
        </authorList>
    </citation>
    <scope>NUCLEOTIDE SEQUENCE [LARGE SCALE GENOMIC DNA]</scope>
    <source>
        <strain evidence="7 8">ATHUM6906</strain>
    </source>
</reference>
<dbReference type="PROSITE" id="PS50217">
    <property type="entry name" value="BZIP"/>
    <property type="match status" value="1"/>
</dbReference>
<evidence type="ECO:0000313" key="8">
    <source>
        <dbReference type="Proteomes" id="UP001338125"/>
    </source>
</evidence>
<feature type="domain" description="BZIP" evidence="6">
    <location>
        <begin position="173"/>
        <end position="233"/>
    </location>
</feature>
<dbReference type="Gene3D" id="1.20.5.170">
    <property type="match status" value="1"/>
</dbReference>
<name>A0ABR0S8S4_9HYPO</name>
<keyword evidence="2" id="KW-0238">DNA-binding</keyword>
<dbReference type="Pfam" id="PF00170">
    <property type="entry name" value="bZIP_1"/>
    <property type="match status" value="1"/>
</dbReference>
<evidence type="ECO:0000256" key="3">
    <source>
        <dbReference type="ARBA" id="ARBA00023163"/>
    </source>
</evidence>
<keyword evidence="1" id="KW-0805">Transcription regulation</keyword>
<evidence type="ECO:0000256" key="4">
    <source>
        <dbReference type="SAM" id="Coils"/>
    </source>
</evidence>
<dbReference type="Proteomes" id="UP001338125">
    <property type="component" value="Unassembled WGS sequence"/>
</dbReference>
<protein>
    <recommendedName>
        <fullName evidence="6">BZIP domain-containing protein</fullName>
    </recommendedName>
</protein>
<evidence type="ECO:0000256" key="2">
    <source>
        <dbReference type="ARBA" id="ARBA00023125"/>
    </source>
</evidence>
<evidence type="ECO:0000256" key="5">
    <source>
        <dbReference type="SAM" id="MobiDB-lite"/>
    </source>
</evidence>
<comment type="caution">
    <text evidence="7">The sequence shown here is derived from an EMBL/GenBank/DDBJ whole genome shotgun (WGS) entry which is preliminary data.</text>
</comment>
<dbReference type="InterPro" id="IPR000837">
    <property type="entry name" value="AP-1"/>
</dbReference>
<evidence type="ECO:0000313" key="7">
    <source>
        <dbReference type="EMBL" id="KAK5988567.1"/>
    </source>
</evidence>
<keyword evidence="4" id="KW-0175">Coiled coil</keyword>
<keyword evidence="8" id="KW-1185">Reference proteome</keyword>
<keyword evidence="3" id="KW-0804">Transcription</keyword>
<organism evidence="7 8">
    <name type="scientific">Cladobotryum mycophilum</name>
    <dbReference type="NCBI Taxonomy" id="491253"/>
    <lineage>
        <taxon>Eukaryota</taxon>
        <taxon>Fungi</taxon>
        <taxon>Dikarya</taxon>
        <taxon>Ascomycota</taxon>
        <taxon>Pezizomycotina</taxon>
        <taxon>Sordariomycetes</taxon>
        <taxon>Hypocreomycetidae</taxon>
        <taxon>Hypocreales</taxon>
        <taxon>Hypocreaceae</taxon>
        <taxon>Cladobotryum</taxon>
    </lineage>
</organism>
<evidence type="ECO:0000256" key="1">
    <source>
        <dbReference type="ARBA" id="ARBA00023015"/>
    </source>
</evidence>
<dbReference type="EMBL" id="JAVFKD010000015">
    <property type="protein sequence ID" value="KAK5988567.1"/>
    <property type="molecule type" value="Genomic_DNA"/>
</dbReference>
<gene>
    <name evidence="7" type="ORF">PT974_10051</name>
</gene>
<feature type="compositionally biased region" description="Low complexity" evidence="5">
    <location>
        <begin position="105"/>
        <end position="120"/>
    </location>
</feature>
<dbReference type="PROSITE" id="PS00036">
    <property type="entry name" value="BZIP_BASIC"/>
    <property type="match status" value="1"/>
</dbReference>
<dbReference type="SUPFAM" id="SSF57959">
    <property type="entry name" value="Leucine zipper domain"/>
    <property type="match status" value="1"/>
</dbReference>
<dbReference type="InterPro" id="IPR004827">
    <property type="entry name" value="bZIP"/>
</dbReference>
<dbReference type="SMART" id="SM00338">
    <property type="entry name" value="BRLZ"/>
    <property type="match status" value="1"/>
</dbReference>
<dbReference type="PANTHER" id="PTHR23351:SF24">
    <property type="entry name" value="ACTIVATING TRANSCRIPTION FACTOR 3-RELATED"/>
    <property type="match status" value="1"/>
</dbReference>
<feature type="coiled-coil region" evidence="4">
    <location>
        <begin position="188"/>
        <end position="222"/>
    </location>
</feature>
<proteinExistence type="predicted"/>
<dbReference type="CDD" id="cd14687">
    <property type="entry name" value="bZIP_ATF2"/>
    <property type="match status" value="1"/>
</dbReference>
<evidence type="ECO:0000259" key="6">
    <source>
        <dbReference type="PROSITE" id="PS50217"/>
    </source>
</evidence>
<dbReference type="InterPro" id="IPR046347">
    <property type="entry name" value="bZIP_sf"/>
</dbReference>
<dbReference type="PANTHER" id="PTHR23351">
    <property type="entry name" value="FOS TRANSCRIPTION FACTOR-RELATED"/>
    <property type="match status" value="1"/>
</dbReference>
<accession>A0ABR0S8S4</accession>
<sequence length="266" mass="29707">MAGTGSPDPSSADYEYPLQQLELTATEASHDLQWPGQYFNPTNLSQFMLPNNSWSHWKNDSTSDGCLGPSSQYMDTCDVLDITDTMLTNPTDWAHDFHDNQNQGSTPSECDSSFPSSSASDYTAPPQTSIPSPRPARRKPGRPRKDSTAESIKTTSTGKSKRSKGRADEAVVRSRIREKNRIAADKCRGRQRIATEQLNAKYDRLEDENKRLSAMLNELLAERYVLKNTVIQHGGCGNVMIDNYLKDAAEQWVKRVETESVRVEAA</sequence>